<evidence type="ECO:0000256" key="4">
    <source>
        <dbReference type="ARBA" id="ARBA00023136"/>
    </source>
</evidence>
<comment type="subcellular location">
    <subcellularLocation>
        <location evidence="1">Cell outer membrane</location>
    </subcellularLocation>
</comment>
<dbReference type="Proteomes" id="UP000245489">
    <property type="component" value="Unassembled WGS sequence"/>
</dbReference>
<accession>A0A316DVK2</accession>
<keyword evidence="3" id="KW-0732">Signal</keyword>
<reference evidence="8 9" key="1">
    <citation type="submission" date="2018-05" db="EMBL/GenBank/DDBJ databases">
        <title>Genomic Encyclopedia of Archaeal and Bacterial Type Strains, Phase II (KMG-II): from individual species to whole genera.</title>
        <authorList>
            <person name="Goeker M."/>
        </authorList>
    </citation>
    <scope>NUCLEOTIDE SEQUENCE [LARGE SCALE GENOMIC DNA]</scope>
    <source>
        <strain evidence="8 9">DSM 22214</strain>
    </source>
</reference>
<evidence type="ECO:0000259" key="7">
    <source>
        <dbReference type="Pfam" id="PF14322"/>
    </source>
</evidence>
<proteinExistence type="inferred from homology"/>
<dbReference type="Pfam" id="PF14322">
    <property type="entry name" value="SusD-like_3"/>
    <property type="match status" value="1"/>
</dbReference>
<keyword evidence="5" id="KW-0998">Cell outer membrane</keyword>
<dbReference type="Gene3D" id="1.25.40.390">
    <property type="match status" value="1"/>
</dbReference>
<evidence type="ECO:0000256" key="3">
    <source>
        <dbReference type="ARBA" id="ARBA00022729"/>
    </source>
</evidence>
<sequence>MTGTIGCSNLDDAVLDRVSEVSSVQPDLQLKSAYQTLGTFTDQAAIYALTEHPSDEMQGPTRGADWDDNGRWRNLHTHTWTNQSDDVLAAWNNLNRGHALANEVLGNSKATAKQKAEAKFIRAFYMYYTTDLFGQVAFRDLANPGALPKALSRKEAAAQIIADLKEVSSLLDNATGSNSGLATKEAAAFLLAKTYLNNGVFTQDPNAAAGPFTFAAADMDAVVSNADVIINSGKFSLSSNYFDNFHYDNTSKSKELIFVIPNEKGASNNNGSSPRNRYYMTTHYNQTPSGWNGFTTLADFYNSFDKADSRVGASIPGVTDVKGLRAGFLIGQQYGAGGVALTDRTGKPLVFTSAIDIKNANETEGVRVIKYIPDLSDIDSPGNDYVFFRYADVLLMKAEALYRKDKTSAAALTIINNLRVARGTKALTALTDADILAERGREMYWEGWRRNDQIRFGTFSAPVQNRTAASPAYRVVFPIPQRELEINPNLKQNVGY</sequence>
<dbReference type="Pfam" id="PF07980">
    <property type="entry name" value="SusD_RagB"/>
    <property type="match status" value="1"/>
</dbReference>
<dbReference type="SUPFAM" id="SSF48452">
    <property type="entry name" value="TPR-like"/>
    <property type="match status" value="1"/>
</dbReference>
<dbReference type="EMBL" id="QGGO01000021">
    <property type="protein sequence ID" value="PWK22134.1"/>
    <property type="molecule type" value="Genomic_DNA"/>
</dbReference>
<evidence type="ECO:0000313" key="9">
    <source>
        <dbReference type="Proteomes" id="UP000245489"/>
    </source>
</evidence>
<feature type="domain" description="RagB/SusD" evidence="6">
    <location>
        <begin position="254"/>
        <end position="496"/>
    </location>
</feature>
<dbReference type="InterPro" id="IPR012944">
    <property type="entry name" value="SusD_RagB_dom"/>
</dbReference>
<gene>
    <name evidence="8" type="ORF">LV89_03519</name>
</gene>
<dbReference type="GO" id="GO:0009279">
    <property type="term" value="C:cell outer membrane"/>
    <property type="evidence" value="ECO:0007669"/>
    <property type="project" value="UniProtKB-SubCell"/>
</dbReference>
<keyword evidence="9" id="KW-1185">Reference proteome</keyword>
<comment type="caution">
    <text evidence="8">The sequence shown here is derived from an EMBL/GenBank/DDBJ whole genome shotgun (WGS) entry which is preliminary data.</text>
</comment>
<keyword evidence="4" id="KW-0472">Membrane</keyword>
<evidence type="ECO:0000256" key="5">
    <source>
        <dbReference type="ARBA" id="ARBA00023237"/>
    </source>
</evidence>
<dbReference type="AlphaFoldDB" id="A0A316DVK2"/>
<evidence type="ECO:0000256" key="1">
    <source>
        <dbReference type="ARBA" id="ARBA00004442"/>
    </source>
</evidence>
<dbReference type="InterPro" id="IPR011990">
    <property type="entry name" value="TPR-like_helical_dom_sf"/>
</dbReference>
<evidence type="ECO:0000259" key="6">
    <source>
        <dbReference type="Pfam" id="PF07980"/>
    </source>
</evidence>
<protein>
    <submittedName>
        <fullName evidence="8">Putative outer membrane starch-binding protein</fullName>
    </submittedName>
</protein>
<feature type="domain" description="SusD-like N-terminal" evidence="7">
    <location>
        <begin position="64"/>
        <end position="196"/>
    </location>
</feature>
<comment type="similarity">
    <text evidence="2">Belongs to the SusD family.</text>
</comment>
<dbReference type="InterPro" id="IPR033985">
    <property type="entry name" value="SusD-like_N"/>
</dbReference>
<evidence type="ECO:0000313" key="8">
    <source>
        <dbReference type="EMBL" id="PWK22134.1"/>
    </source>
</evidence>
<name>A0A316DVK2_9BACT</name>
<evidence type="ECO:0000256" key="2">
    <source>
        <dbReference type="ARBA" id="ARBA00006275"/>
    </source>
</evidence>
<organism evidence="8 9">
    <name type="scientific">Arcicella aurantiaca</name>
    <dbReference type="NCBI Taxonomy" id="591202"/>
    <lineage>
        <taxon>Bacteria</taxon>
        <taxon>Pseudomonadati</taxon>
        <taxon>Bacteroidota</taxon>
        <taxon>Cytophagia</taxon>
        <taxon>Cytophagales</taxon>
        <taxon>Flectobacillaceae</taxon>
        <taxon>Arcicella</taxon>
    </lineage>
</organism>